<dbReference type="EMBL" id="MJBS01000110">
    <property type="protein sequence ID" value="OHE93905.1"/>
    <property type="molecule type" value="Genomic_DNA"/>
</dbReference>
<evidence type="ECO:0000313" key="2">
    <source>
        <dbReference type="Proteomes" id="UP000176998"/>
    </source>
</evidence>
<organism evidence="1 2">
    <name type="scientific">Colletotrichum orchidophilum</name>
    <dbReference type="NCBI Taxonomy" id="1209926"/>
    <lineage>
        <taxon>Eukaryota</taxon>
        <taxon>Fungi</taxon>
        <taxon>Dikarya</taxon>
        <taxon>Ascomycota</taxon>
        <taxon>Pezizomycotina</taxon>
        <taxon>Sordariomycetes</taxon>
        <taxon>Hypocreomycetidae</taxon>
        <taxon>Glomerellales</taxon>
        <taxon>Glomerellaceae</taxon>
        <taxon>Colletotrichum</taxon>
    </lineage>
</organism>
<dbReference type="AlphaFoldDB" id="A0A1G4AXR3"/>
<proteinExistence type="predicted"/>
<evidence type="ECO:0000313" key="1">
    <source>
        <dbReference type="EMBL" id="OHE93905.1"/>
    </source>
</evidence>
<dbReference type="RefSeq" id="XP_022471069.1">
    <property type="nucleotide sequence ID" value="XM_022622431.1"/>
</dbReference>
<reference evidence="1 2" key="1">
    <citation type="submission" date="2016-09" db="EMBL/GenBank/DDBJ databases">
        <authorList>
            <person name="Capua I."/>
            <person name="De Benedictis P."/>
            <person name="Joannis T."/>
            <person name="Lombin L.H."/>
            <person name="Cattoli G."/>
        </authorList>
    </citation>
    <scope>NUCLEOTIDE SEQUENCE [LARGE SCALE GENOMIC DNA]</scope>
    <source>
        <strain evidence="1 2">IMI 309357</strain>
    </source>
</reference>
<sequence length="92" mass="10683">MQERHDVYEMVHGAYCSPEAGLPAGWWRKPKDLPKQYPLMMSAVEQVYALQHRTGRTSGRRETCRIASWTIRSSFCLCVRGKRPSTADLRER</sequence>
<gene>
    <name evidence="1" type="ORF">CORC01_10804</name>
</gene>
<dbReference type="Proteomes" id="UP000176998">
    <property type="component" value="Unassembled WGS sequence"/>
</dbReference>
<comment type="caution">
    <text evidence="1">The sequence shown here is derived from an EMBL/GenBank/DDBJ whole genome shotgun (WGS) entry which is preliminary data.</text>
</comment>
<keyword evidence="2" id="KW-1185">Reference proteome</keyword>
<accession>A0A1G4AXR3</accession>
<dbReference type="GeneID" id="34563941"/>
<name>A0A1G4AXR3_9PEZI</name>
<protein>
    <submittedName>
        <fullName evidence="1">Uncharacterized protein</fullName>
    </submittedName>
</protein>